<dbReference type="Proteomes" id="UP000824120">
    <property type="component" value="Chromosome 10"/>
</dbReference>
<dbReference type="OrthoDB" id="1902912at2759"/>
<organism evidence="1 2">
    <name type="scientific">Solanum commersonii</name>
    <name type="common">Commerson's wild potato</name>
    <name type="synonym">Commerson's nightshade</name>
    <dbReference type="NCBI Taxonomy" id="4109"/>
    <lineage>
        <taxon>Eukaryota</taxon>
        <taxon>Viridiplantae</taxon>
        <taxon>Streptophyta</taxon>
        <taxon>Embryophyta</taxon>
        <taxon>Tracheophyta</taxon>
        <taxon>Spermatophyta</taxon>
        <taxon>Magnoliopsida</taxon>
        <taxon>eudicotyledons</taxon>
        <taxon>Gunneridae</taxon>
        <taxon>Pentapetalae</taxon>
        <taxon>asterids</taxon>
        <taxon>lamiids</taxon>
        <taxon>Solanales</taxon>
        <taxon>Solanaceae</taxon>
        <taxon>Solanoideae</taxon>
        <taxon>Solaneae</taxon>
        <taxon>Solanum</taxon>
    </lineage>
</organism>
<dbReference type="EMBL" id="JACXVP010000010">
    <property type="protein sequence ID" value="KAG5579860.1"/>
    <property type="molecule type" value="Genomic_DNA"/>
</dbReference>
<gene>
    <name evidence="1" type="ORF">H5410_050487</name>
</gene>
<keyword evidence="2" id="KW-1185">Reference proteome</keyword>
<dbReference type="AlphaFoldDB" id="A0A9J5WXQ8"/>
<reference evidence="1 2" key="1">
    <citation type="submission" date="2020-09" db="EMBL/GenBank/DDBJ databases">
        <title>De no assembly of potato wild relative species, Solanum commersonii.</title>
        <authorList>
            <person name="Cho K."/>
        </authorList>
    </citation>
    <scope>NUCLEOTIDE SEQUENCE [LARGE SCALE GENOMIC DNA]</scope>
    <source>
        <strain evidence="1">LZ3.2</strain>
        <tissue evidence="1">Leaf</tissue>
    </source>
</reference>
<evidence type="ECO:0000313" key="2">
    <source>
        <dbReference type="Proteomes" id="UP000824120"/>
    </source>
</evidence>
<evidence type="ECO:0000313" key="1">
    <source>
        <dbReference type="EMBL" id="KAG5579860.1"/>
    </source>
</evidence>
<comment type="caution">
    <text evidence="1">The sequence shown here is derived from an EMBL/GenBank/DDBJ whole genome shotgun (WGS) entry which is preliminary data.</text>
</comment>
<accession>A0A9J5WXQ8</accession>
<protein>
    <submittedName>
        <fullName evidence="1">Uncharacterized protein</fullName>
    </submittedName>
</protein>
<sequence length="179" mass="20932">MYLYCSPPRRIPLSPRYHPIQKERAQSPGPTCRSTNVKRGVELELANRSHFRNHTSYPTRSAQMNAKANESEPLYQSPRCHPDLVVCVRAWSGFNSYSPWRRVWSLTFHASPPASVLAWLQSRLPRLLRHMRNRSKIFSIEIPIKDKFYQGQDLKERIHLSCFRFSFSCGNKPLFLSVE</sequence>
<proteinExistence type="predicted"/>
<name>A0A9J5WXQ8_SOLCO</name>